<protein>
    <recommendedName>
        <fullName evidence="2">ARB-07466-like C-terminal domain-containing protein</fullName>
    </recommendedName>
</protein>
<accession>A0ABS6U2Y3</accession>
<dbReference type="Pfam" id="PF26571">
    <property type="entry name" value="VldE"/>
    <property type="match status" value="1"/>
</dbReference>
<dbReference type="EMBL" id="JADQDF010000001">
    <property type="protein sequence ID" value="MBW0126590.1"/>
    <property type="molecule type" value="Genomic_DNA"/>
</dbReference>
<evidence type="ECO:0000259" key="2">
    <source>
        <dbReference type="Pfam" id="PF26571"/>
    </source>
</evidence>
<feature type="domain" description="ARB-07466-like C-terminal" evidence="2">
    <location>
        <begin position="235"/>
        <end position="328"/>
    </location>
</feature>
<comment type="caution">
    <text evidence="3">The sequence shown here is derived from an EMBL/GenBank/DDBJ whole genome shotgun (WGS) entry which is preliminary data.</text>
</comment>
<sequence>MGSASRNRSHFPAVGPLTAHSTRRRGRRAGGASTRTDRCPFRTVAGPRPGNGTETDAPRSDCSPPASDRPSGTKGSSVARHSAPARRSKARLRIPTSTSGHTRHTPRAGLTIRRGSTSVLAVTAVGCGALVVGEHLPPAEADVAPAAFELTAPEPPSVDDGGPLLSSVAPVAPEPTTFDAAALVKAVVLGEEQRARQEAEAAEAAEAAAAAAASAAREEEDRSRICAAGDSGFETVQPGVTDAGIELRCRFGVDVVYGVAGRAGSSDHPGGLALDLMVERDPGEQLAEYAVENMDRLGIKYVIYRQRINTGSGWEAMEDRGGVTANHMDHVHVSFEG</sequence>
<feature type="region of interest" description="Disordered" evidence="1">
    <location>
        <begin position="1"/>
        <end position="111"/>
    </location>
</feature>
<proteinExistence type="predicted"/>
<dbReference type="RefSeq" id="WP_218595116.1">
    <property type="nucleotide sequence ID" value="NZ_JADQDF010000001.1"/>
</dbReference>
<dbReference type="InterPro" id="IPR058593">
    <property type="entry name" value="ARB_07466-like_C"/>
</dbReference>
<dbReference type="Proteomes" id="UP000694300">
    <property type="component" value="Unassembled WGS sequence"/>
</dbReference>
<feature type="compositionally biased region" description="Basic residues" evidence="1">
    <location>
        <begin position="83"/>
        <end position="92"/>
    </location>
</feature>
<organism evidence="3 4">
    <name type="scientific">Pseudonocardia oceani</name>
    <dbReference type="NCBI Taxonomy" id="2792013"/>
    <lineage>
        <taxon>Bacteria</taxon>
        <taxon>Bacillati</taxon>
        <taxon>Actinomycetota</taxon>
        <taxon>Actinomycetes</taxon>
        <taxon>Pseudonocardiales</taxon>
        <taxon>Pseudonocardiaceae</taxon>
        <taxon>Pseudonocardia</taxon>
    </lineage>
</organism>
<evidence type="ECO:0000256" key="1">
    <source>
        <dbReference type="SAM" id="MobiDB-lite"/>
    </source>
</evidence>
<name>A0ABS6U2Y3_9PSEU</name>
<keyword evidence="4" id="KW-1185">Reference proteome</keyword>
<evidence type="ECO:0000313" key="4">
    <source>
        <dbReference type="Proteomes" id="UP000694300"/>
    </source>
</evidence>
<gene>
    <name evidence="3" type="ORF">I4I82_02650</name>
</gene>
<reference evidence="3 4" key="1">
    <citation type="submission" date="2020-11" db="EMBL/GenBank/DDBJ databases">
        <title>Pseudonocardia abyssalis sp. nov. and Pseudonocardia oceani sp. nov., description and phylogenomic analysis of two novel actinomycetes isolated from the deep Southern Ocean.</title>
        <authorList>
            <person name="Parra J."/>
        </authorList>
    </citation>
    <scope>NUCLEOTIDE SEQUENCE [LARGE SCALE GENOMIC DNA]</scope>
    <source>
        <strain evidence="4">KRD185</strain>
    </source>
</reference>
<evidence type="ECO:0000313" key="3">
    <source>
        <dbReference type="EMBL" id="MBW0126590.1"/>
    </source>
</evidence>